<evidence type="ECO:0000256" key="5">
    <source>
        <dbReference type="ARBA" id="ARBA00023288"/>
    </source>
</evidence>
<dbReference type="Proteomes" id="UP000011758">
    <property type="component" value="Unassembled WGS sequence"/>
</dbReference>
<dbReference type="EMBL" id="AGEJ01000024">
    <property type="protein sequence ID" value="EMD16242.1"/>
    <property type="molecule type" value="Genomic_DNA"/>
</dbReference>
<dbReference type="PANTHER" id="PTHR43649">
    <property type="entry name" value="ARABINOSE-BINDING PROTEIN-RELATED"/>
    <property type="match status" value="1"/>
</dbReference>
<proteinExistence type="predicted"/>
<dbReference type="InterPro" id="IPR050490">
    <property type="entry name" value="Bact_solute-bd_prot1"/>
</dbReference>
<name>M2P7F6_9FIRM</name>
<keyword evidence="4" id="KW-0564">Palmitate</keyword>
<evidence type="ECO:0000313" key="7">
    <source>
        <dbReference type="Proteomes" id="UP000011758"/>
    </source>
</evidence>
<reference evidence="6 7" key="1">
    <citation type="submission" date="2013-02" db="EMBL/GenBank/DDBJ databases">
        <title>The Genome Sequence of Lactobacillus catenaformis F0143.</title>
        <authorList>
            <consortium name="The Broad Institute Genome Sequencing Platform"/>
            <person name="Earl A."/>
            <person name="Ward D."/>
            <person name="Feldgarden M."/>
            <person name="Gevers D."/>
            <person name="Izard J."/>
            <person name="Blanton J.M."/>
            <person name="Mathney J."/>
            <person name="Dewhirst F.E."/>
            <person name="Young S.K."/>
            <person name="Zeng Q."/>
            <person name="Gargeya S."/>
            <person name="Fitzgerald M."/>
            <person name="Haas B."/>
            <person name="Abouelleil A."/>
            <person name="Alvarado L."/>
            <person name="Arachchi H.M."/>
            <person name="Berlin A."/>
            <person name="Chapman S.B."/>
            <person name="Gearin G."/>
            <person name="Goldberg J."/>
            <person name="Griggs A."/>
            <person name="Gujja S."/>
            <person name="Hansen M."/>
            <person name="Heiman D."/>
            <person name="Howarth C."/>
            <person name="Larimer J."/>
            <person name="Lui A."/>
            <person name="MacDonald P.J.P."/>
            <person name="McCowen C."/>
            <person name="Montmayeur A."/>
            <person name="Murphy C."/>
            <person name="Neiman D."/>
            <person name="Pearson M."/>
            <person name="Priest M."/>
            <person name="Roberts A."/>
            <person name="Saif S."/>
            <person name="Shea T."/>
            <person name="Sisk P."/>
            <person name="Stolte C."/>
            <person name="Sykes S."/>
            <person name="Wortman J."/>
            <person name="Nusbaum C."/>
            <person name="Birren B."/>
        </authorList>
    </citation>
    <scope>NUCLEOTIDE SEQUENCE [LARGE SCALE GENOMIC DNA]</scope>
    <source>
        <strain evidence="6 7">OT 569</strain>
    </source>
</reference>
<dbReference type="Gene3D" id="3.40.190.10">
    <property type="entry name" value="Periplasmic binding protein-like II"/>
    <property type="match status" value="1"/>
</dbReference>
<evidence type="ECO:0008006" key="8">
    <source>
        <dbReference type="Google" id="ProtNLM"/>
    </source>
</evidence>
<gene>
    <name evidence="6" type="ORF">HMPREF9943_01645</name>
</gene>
<dbReference type="OrthoDB" id="383937at2"/>
<keyword evidence="5" id="KW-0449">Lipoprotein</keyword>
<dbReference type="SUPFAM" id="SSF53850">
    <property type="entry name" value="Periplasmic binding protein-like II"/>
    <property type="match status" value="1"/>
</dbReference>
<dbReference type="Pfam" id="PF01547">
    <property type="entry name" value="SBP_bac_1"/>
    <property type="match status" value="1"/>
</dbReference>
<evidence type="ECO:0000313" key="6">
    <source>
        <dbReference type="EMBL" id="EMD16242.1"/>
    </source>
</evidence>
<dbReference type="InterPro" id="IPR006059">
    <property type="entry name" value="SBP"/>
</dbReference>
<keyword evidence="3" id="KW-0472">Membrane</keyword>
<dbReference type="eggNOG" id="COG1653">
    <property type="taxonomic scope" value="Bacteria"/>
</dbReference>
<evidence type="ECO:0000256" key="2">
    <source>
        <dbReference type="ARBA" id="ARBA00022729"/>
    </source>
</evidence>
<accession>M2P7F6</accession>
<dbReference type="RefSeq" id="WP_004803947.1">
    <property type="nucleotide sequence ID" value="NZ_KB446649.1"/>
</dbReference>
<evidence type="ECO:0000256" key="4">
    <source>
        <dbReference type="ARBA" id="ARBA00023139"/>
    </source>
</evidence>
<evidence type="ECO:0000256" key="3">
    <source>
        <dbReference type="ARBA" id="ARBA00023136"/>
    </source>
</evidence>
<dbReference type="PANTHER" id="PTHR43649:SF33">
    <property type="entry name" value="POLYGALACTURONAN_RHAMNOGALACTURONAN-BINDING PROTEIN YTCQ"/>
    <property type="match status" value="1"/>
</dbReference>
<sequence>MIKHMKNKLMIACLCTVFFIAGLMYFDPGRKKTIRVGFYVGSSWNVPEGNSYHIIQEIIKKYEQKYPHVKVSYEGGITKSDYSRWLSEKIISGYSPDVFIIPEGDFNLLSSTKALENLDNYLKTDYGINRRNYFDTSWESGTYDSIQYALPFESNPVMMCVNKDLLKKENIQISSSWNMDDFYKICQKMTKDTNNDGIIDQYGLCGYSWQQAVSAYGAELFDSGGTQAFFNSQKVKYALTMYSKIKSLSKQYNVTSDDFDKGHVAFMPMSLAEYRTYKPYPYRVSKYSKFSWDCIPMPSNNHNKGLLKTSLVAISSNSSYKKEAWEFLKLMSSDNDIQQNLFETSQGVSVLKSVMNSPQTKSFLKRSAFEEKSLDIKTINTIMNNTKNEPKFKKYDELMRKADYYITKSLDDNSLELELSEIQRIITNNL</sequence>
<dbReference type="PATRIC" id="fig|999415.3.peg.1672"/>
<dbReference type="BioCyc" id="ECAT999415-HMP:GTTI-1706-MONOMER"/>
<keyword evidence="1" id="KW-1003">Cell membrane</keyword>
<protein>
    <recommendedName>
        <fullName evidence="8">Extracellular solute-binding protein</fullName>
    </recommendedName>
</protein>
<evidence type="ECO:0000256" key="1">
    <source>
        <dbReference type="ARBA" id="ARBA00022475"/>
    </source>
</evidence>
<keyword evidence="2" id="KW-0732">Signal</keyword>
<dbReference type="AlphaFoldDB" id="M2P7F6"/>
<dbReference type="STRING" id="999415.HMPREF9943_01645"/>
<organism evidence="6 7">
    <name type="scientific">Eggerthia catenaformis OT 569 = DSM 20559</name>
    <dbReference type="NCBI Taxonomy" id="999415"/>
    <lineage>
        <taxon>Bacteria</taxon>
        <taxon>Bacillati</taxon>
        <taxon>Bacillota</taxon>
        <taxon>Erysipelotrichia</taxon>
        <taxon>Erysipelotrichales</taxon>
        <taxon>Coprobacillaceae</taxon>
        <taxon>Eggerthia</taxon>
    </lineage>
</organism>
<comment type="caution">
    <text evidence="6">The sequence shown here is derived from an EMBL/GenBank/DDBJ whole genome shotgun (WGS) entry which is preliminary data.</text>
</comment>
<keyword evidence="7" id="KW-1185">Reference proteome</keyword>